<keyword evidence="3 6" id="KW-0479">Metal-binding</keyword>
<evidence type="ECO:0000256" key="2">
    <source>
        <dbReference type="ARBA" id="ARBA00008072"/>
    </source>
</evidence>
<dbReference type="RefSeq" id="WP_330500976.1">
    <property type="nucleotide sequence ID" value="NZ_JAZDWZ010000010.1"/>
</dbReference>
<dbReference type="Pfam" id="PF08240">
    <property type="entry name" value="ADH_N"/>
    <property type="match status" value="1"/>
</dbReference>
<dbReference type="InterPro" id="IPR011032">
    <property type="entry name" value="GroES-like_sf"/>
</dbReference>
<dbReference type="InterPro" id="IPR013149">
    <property type="entry name" value="ADH-like_C"/>
</dbReference>
<evidence type="ECO:0000259" key="7">
    <source>
        <dbReference type="SMART" id="SM00829"/>
    </source>
</evidence>
<dbReference type="Gene3D" id="3.90.180.10">
    <property type="entry name" value="Medium-chain alcohol dehydrogenases, catalytic domain"/>
    <property type="match status" value="1"/>
</dbReference>
<comment type="cofactor">
    <cofactor evidence="1 6">
        <name>Zn(2+)</name>
        <dbReference type="ChEBI" id="CHEBI:29105"/>
    </cofactor>
</comment>
<name>A0ABU7MM35_9BACT</name>
<sequence>MEKFNLPKEMKALVFKEKDVVEIVKKPVPSVGANDLLIKVTTTTICGTDIHIRKAEYPVVPGLTIGHEAVGTVAAYGENVKGFKVGERVLAGAITPSGYSAACQYGQSSQDGDNSKYGYKATAGWKFGNIEDGCQAEYVLVKNAMANVAKIPDGLTDKQVLMCPDILSTGIKGSENLDIKLGDTVVLVAQGPIGLCATIGAKLLGASTIITADTDDHRLAMSKKFGATHTVNITKENLLEAVTKITDGRMADGAVECLGLNSTFQDCLSVIRPGGTVSSIGVYSDDVVIPAKYFAAGLGDHTIKTSLCPGGSERMRRLMQLIADKRIDVTDLVTHDYDFDDIVKAYDHFQSRKDGVLKIAIKVS</sequence>
<organism evidence="8 9">
    <name type="scientific">Mycoplasmopsis ciconiae</name>
    <dbReference type="NCBI Taxonomy" id="561067"/>
    <lineage>
        <taxon>Bacteria</taxon>
        <taxon>Bacillati</taxon>
        <taxon>Mycoplasmatota</taxon>
        <taxon>Mycoplasmoidales</taxon>
        <taxon>Metamycoplasmataceae</taxon>
        <taxon>Mycoplasmopsis</taxon>
    </lineage>
</organism>
<keyword evidence="5" id="KW-0560">Oxidoreductase</keyword>
<dbReference type="InterPro" id="IPR002328">
    <property type="entry name" value="ADH_Zn_CS"/>
</dbReference>
<evidence type="ECO:0000256" key="4">
    <source>
        <dbReference type="ARBA" id="ARBA00022833"/>
    </source>
</evidence>
<evidence type="ECO:0000313" key="8">
    <source>
        <dbReference type="EMBL" id="MEE3928563.1"/>
    </source>
</evidence>
<dbReference type="InterPro" id="IPR036291">
    <property type="entry name" value="NAD(P)-bd_dom_sf"/>
</dbReference>
<dbReference type="Pfam" id="PF00107">
    <property type="entry name" value="ADH_zinc_N"/>
    <property type="match status" value="1"/>
</dbReference>
<dbReference type="Gene3D" id="3.40.50.720">
    <property type="entry name" value="NAD(P)-binding Rossmann-like Domain"/>
    <property type="match status" value="1"/>
</dbReference>
<protein>
    <submittedName>
        <fullName evidence="8">Zinc-binding dehydrogenase</fullName>
    </submittedName>
</protein>
<dbReference type="PANTHER" id="PTHR42813">
    <property type="entry name" value="ZINC-TYPE ALCOHOL DEHYDROGENASE-LIKE"/>
    <property type="match status" value="1"/>
</dbReference>
<dbReference type="SMART" id="SM00829">
    <property type="entry name" value="PKS_ER"/>
    <property type="match status" value="1"/>
</dbReference>
<evidence type="ECO:0000256" key="5">
    <source>
        <dbReference type="ARBA" id="ARBA00023002"/>
    </source>
</evidence>
<dbReference type="PANTHER" id="PTHR42813:SF4">
    <property type="entry name" value="NADP-DEPENDENT ISOPROPANOL DEHYDROGENASE"/>
    <property type="match status" value="1"/>
</dbReference>
<proteinExistence type="inferred from homology"/>
<dbReference type="SUPFAM" id="SSF51735">
    <property type="entry name" value="NAD(P)-binding Rossmann-fold domains"/>
    <property type="match status" value="1"/>
</dbReference>
<dbReference type="EMBL" id="JAZDWZ010000010">
    <property type="protein sequence ID" value="MEE3928563.1"/>
    <property type="molecule type" value="Genomic_DNA"/>
</dbReference>
<dbReference type="PROSITE" id="PS00059">
    <property type="entry name" value="ADH_ZINC"/>
    <property type="match status" value="1"/>
</dbReference>
<comment type="caution">
    <text evidence="8">The sequence shown here is derived from an EMBL/GenBank/DDBJ whole genome shotgun (WGS) entry which is preliminary data.</text>
</comment>
<evidence type="ECO:0000256" key="6">
    <source>
        <dbReference type="RuleBase" id="RU361277"/>
    </source>
</evidence>
<comment type="similarity">
    <text evidence="2 6">Belongs to the zinc-containing alcohol dehydrogenase family.</text>
</comment>
<gene>
    <name evidence="8" type="ORF">V2E24_03165</name>
</gene>
<keyword evidence="4 6" id="KW-0862">Zinc</keyword>
<dbReference type="SUPFAM" id="SSF50129">
    <property type="entry name" value="GroES-like"/>
    <property type="match status" value="1"/>
</dbReference>
<reference evidence="8" key="1">
    <citation type="submission" date="2024-01" db="EMBL/GenBank/DDBJ databases">
        <title>Genome sequence of Mycoplasma ciconiae type strain DSM 25251.</title>
        <authorList>
            <person name="Spergser J."/>
        </authorList>
    </citation>
    <scope>NUCLEOTIDE SEQUENCE [LARGE SCALE GENOMIC DNA]</scope>
    <source>
        <strain evidence="8">DSM 25251</strain>
    </source>
</reference>
<evidence type="ECO:0000313" key="9">
    <source>
        <dbReference type="Proteomes" id="UP001344817"/>
    </source>
</evidence>
<evidence type="ECO:0000256" key="1">
    <source>
        <dbReference type="ARBA" id="ARBA00001947"/>
    </source>
</evidence>
<dbReference type="InterPro" id="IPR013154">
    <property type="entry name" value="ADH-like_N"/>
</dbReference>
<feature type="domain" description="Enoyl reductase (ER)" evidence="7">
    <location>
        <begin position="16"/>
        <end position="357"/>
    </location>
</feature>
<accession>A0ABU7MM35</accession>
<evidence type="ECO:0000256" key="3">
    <source>
        <dbReference type="ARBA" id="ARBA00022723"/>
    </source>
</evidence>
<keyword evidence="9" id="KW-1185">Reference proteome</keyword>
<dbReference type="InterPro" id="IPR020843">
    <property type="entry name" value="ER"/>
</dbReference>
<dbReference type="Proteomes" id="UP001344817">
    <property type="component" value="Unassembled WGS sequence"/>
</dbReference>